<feature type="domain" description="Helicase ATP-binding" evidence="9">
    <location>
        <begin position="337"/>
        <end position="579"/>
    </location>
</feature>
<dbReference type="EMBL" id="CVMT01000010">
    <property type="protein sequence ID" value="CRG91900.1"/>
    <property type="molecule type" value="Genomic_DNA"/>
</dbReference>
<dbReference type="CDD" id="cd18787">
    <property type="entry name" value="SF2_C_DEAD"/>
    <property type="match status" value="1"/>
</dbReference>
<evidence type="ECO:0000256" key="1">
    <source>
        <dbReference type="ARBA" id="ARBA00022741"/>
    </source>
</evidence>
<keyword evidence="1 7" id="KW-0547">Nucleotide-binding</keyword>
<dbReference type="InterPro" id="IPR011545">
    <property type="entry name" value="DEAD/DEAH_box_helicase_dom"/>
</dbReference>
<comment type="function">
    <text evidence="7">RNA helicase.</text>
</comment>
<comment type="catalytic activity">
    <reaction evidence="6 7">
        <text>ATP + H2O = ADP + phosphate + H(+)</text>
        <dbReference type="Rhea" id="RHEA:13065"/>
        <dbReference type="ChEBI" id="CHEBI:15377"/>
        <dbReference type="ChEBI" id="CHEBI:15378"/>
        <dbReference type="ChEBI" id="CHEBI:30616"/>
        <dbReference type="ChEBI" id="CHEBI:43474"/>
        <dbReference type="ChEBI" id="CHEBI:456216"/>
        <dbReference type="EC" id="3.6.4.13"/>
    </reaction>
</comment>
<dbReference type="InterPro" id="IPR000629">
    <property type="entry name" value="RNA-helicase_DEAD-box_CS"/>
</dbReference>
<feature type="compositionally biased region" description="Polar residues" evidence="8">
    <location>
        <begin position="117"/>
        <end position="131"/>
    </location>
</feature>
<feature type="compositionally biased region" description="Basic and acidic residues" evidence="8">
    <location>
        <begin position="239"/>
        <end position="249"/>
    </location>
</feature>
<gene>
    <name evidence="11" type="ORF">PISL3812_08954</name>
</gene>
<dbReference type="Pfam" id="PF00270">
    <property type="entry name" value="DEAD"/>
    <property type="match status" value="2"/>
</dbReference>
<dbReference type="Gene3D" id="3.40.50.300">
    <property type="entry name" value="P-loop containing nucleotide triphosphate hydrolases"/>
    <property type="match status" value="2"/>
</dbReference>
<dbReference type="Pfam" id="PF00271">
    <property type="entry name" value="Helicase_C"/>
    <property type="match status" value="1"/>
</dbReference>
<dbReference type="InterPro" id="IPR027417">
    <property type="entry name" value="P-loop_NTPase"/>
</dbReference>
<comment type="similarity">
    <text evidence="7">Belongs to the DEAD box helicase family.</text>
</comment>
<evidence type="ECO:0000256" key="2">
    <source>
        <dbReference type="ARBA" id="ARBA00022801"/>
    </source>
</evidence>
<dbReference type="PROSITE" id="PS00039">
    <property type="entry name" value="DEAD_ATP_HELICASE"/>
    <property type="match status" value="1"/>
</dbReference>
<evidence type="ECO:0000259" key="10">
    <source>
        <dbReference type="PROSITE" id="PS51194"/>
    </source>
</evidence>
<evidence type="ECO:0000313" key="11">
    <source>
        <dbReference type="EMBL" id="CRG91900.1"/>
    </source>
</evidence>
<dbReference type="PROSITE" id="PS51194">
    <property type="entry name" value="HELICASE_CTER"/>
    <property type="match status" value="1"/>
</dbReference>
<dbReference type="GO" id="GO:0003724">
    <property type="term" value="F:RNA helicase activity"/>
    <property type="evidence" value="ECO:0007669"/>
    <property type="project" value="UniProtKB-EC"/>
</dbReference>
<dbReference type="SUPFAM" id="SSF52540">
    <property type="entry name" value="P-loop containing nucleoside triphosphate hydrolases"/>
    <property type="match status" value="1"/>
</dbReference>
<evidence type="ECO:0000259" key="9">
    <source>
        <dbReference type="PROSITE" id="PS51192"/>
    </source>
</evidence>
<dbReference type="GO" id="GO:0016787">
    <property type="term" value="F:hydrolase activity"/>
    <property type="evidence" value="ECO:0007669"/>
    <property type="project" value="UniProtKB-KW"/>
</dbReference>
<proteinExistence type="inferred from homology"/>
<dbReference type="GO" id="GO:0003723">
    <property type="term" value="F:RNA binding"/>
    <property type="evidence" value="ECO:0007669"/>
    <property type="project" value="UniProtKB-UniRule"/>
</dbReference>
<dbReference type="OrthoDB" id="3370at2759"/>
<dbReference type="InterPro" id="IPR001650">
    <property type="entry name" value="Helicase_C-like"/>
</dbReference>
<sequence length="898" mass="98925">MAKKAKILSELSNNADSPAKKRQRDAESPDAPSPSTSSVSRPKKRKREKAESAATTLRKKENSEALRPHETTAQDSLSKTQTKKKSASSADRSIPTTDTKDARTKKSKKHRGLSPVEPSTDTSYLKTSSNESKSKFTDVDENNAEHLSIMPKKKKKRTTPKDAAFSSSEEEDTSEPDRKKRSKNKEATEDTSTTGRRHKHEQNHGRKLEDDDPILKHSKIMNKFEKSTKGKKNMAEGPDQSKDREREIDEGTAIVAKGLEPLPQPQPAPEKGEKPTYSTMPNWITTPITKSPYGERDGKPPGFGSLNLDKGIVSKLEKHGYKEATAVQATVIPLLIDRAHRHYGDICVSASTGSGKTLSYVLPMDQSLERESLARLRGLIVVPTRELVKQAREAFEACGSNLRIGTAVGNVALKDEQHKLIRWDQVYNPENYMANQQGTLTGSDWDNLDLLKYRNEVDRSRSSLPQYIQIPQPNVDVLITTPGRLVDHIRQTEGFSLRHLQWLVVDEADRLLNESFQEWVSVLMTELDKAKTVNVGGQVMDNIGHPLSSPGPKKVILSATLTNDITKLNSLRLDNPKLVAIGLKKAESEEAGKESEQFVLPSSLEEHYVPVNDGSEKPIHLMRLILHEINKTAWGSIATKAYKLETERKYESSDEDTSSDSDDTSSSDSDASDSDSDSDSDSGSDSTSSSGSSSDSSSDESESEESESESESDSSSDGTSVDEPPVQPNKPNKGETKSVLIFTKSTESAARLSLLLGLMNPSLREKIGTIVKSNNSSSSRKTLKDYRAGKVKIIVATDRASRGIDLVNLGAVINYDIPTSITTYVHRIGRTARAGKTGHAWTLVEHREGLWFQKVVVKSQNVVRSGKVMKYTTAAKNTKAMQTEFSAALEKLEKAVKG</sequence>
<dbReference type="OMA" id="HLEWLVI"/>
<comment type="domain">
    <text evidence="7">The Q motif is unique to and characteristic of the DEAD box family of RNA helicases and controls ATP binding and hydrolysis.</text>
</comment>
<feature type="compositionally biased region" description="Acidic residues" evidence="8">
    <location>
        <begin position="653"/>
        <end position="682"/>
    </location>
</feature>
<keyword evidence="3 7" id="KW-0347">Helicase</keyword>
<name>A0A0U1MAA3_TALIS</name>
<dbReference type="EC" id="3.6.4.13" evidence="7"/>
<evidence type="ECO:0000256" key="7">
    <source>
        <dbReference type="RuleBase" id="RU365068"/>
    </source>
</evidence>
<keyword evidence="4 7" id="KW-0067">ATP-binding</keyword>
<dbReference type="AlphaFoldDB" id="A0A0U1MAA3"/>
<evidence type="ECO:0000256" key="8">
    <source>
        <dbReference type="SAM" id="MobiDB-lite"/>
    </source>
</evidence>
<feature type="compositionally biased region" description="Basic and acidic residues" evidence="8">
    <location>
        <begin position="58"/>
        <end position="72"/>
    </location>
</feature>
<feature type="region of interest" description="Disordered" evidence="8">
    <location>
        <begin position="1"/>
        <end position="283"/>
    </location>
</feature>
<dbReference type="STRING" id="28573.A0A0U1MAA3"/>
<feature type="region of interest" description="Disordered" evidence="8">
    <location>
        <begin position="649"/>
        <end position="738"/>
    </location>
</feature>
<dbReference type="SMART" id="SM00490">
    <property type="entry name" value="HELICc"/>
    <property type="match status" value="1"/>
</dbReference>
<dbReference type="SMART" id="SM00487">
    <property type="entry name" value="DEXDc"/>
    <property type="match status" value="1"/>
</dbReference>
<feature type="compositionally biased region" description="Low complexity" evidence="8">
    <location>
        <begin position="683"/>
        <end position="696"/>
    </location>
</feature>
<organism evidence="11 12">
    <name type="scientific">Talaromyces islandicus</name>
    <name type="common">Penicillium islandicum</name>
    <dbReference type="NCBI Taxonomy" id="28573"/>
    <lineage>
        <taxon>Eukaryota</taxon>
        <taxon>Fungi</taxon>
        <taxon>Dikarya</taxon>
        <taxon>Ascomycota</taxon>
        <taxon>Pezizomycotina</taxon>
        <taxon>Eurotiomycetes</taxon>
        <taxon>Eurotiomycetidae</taxon>
        <taxon>Eurotiales</taxon>
        <taxon>Trichocomaceae</taxon>
        <taxon>Talaromyces</taxon>
        <taxon>Talaromyces sect. Islandici</taxon>
    </lineage>
</organism>
<dbReference type="CDD" id="cd17956">
    <property type="entry name" value="DEADc_DDX51"/>
    <property type="match status" value="1"/>
</dbReference>
<reference evidence="11 12" key="1">
    <citation type="submission" date="2015-04" db="EMBL/GenBank/DDBJ databases">
        <authorList>
            <person name="Syromyatnikov M.Y."/>
            <person name="Popov V.N."/>
        </authorList>
    </citation>
    <scope>NUCLEOTIDE SEQUENCE [LARGE SCALE GENOMIC DNA]</scope>
    <source>
        <strain evidence="11">WF-38-12</strain>
    </source>
</reference>
<dbReference type="Proteomes" id="UP000054383">
    <property type="component" value="Unassembled WGS sequence"/>
</dbReference>
<feature type="domain" description="Helicase C-terminal" evidence="10">
    <location>
        <begin position="720"/>
        <end position="877"/>
    </location>
</feature>
<protein>
    <recommendedName>
        <fullName evidence="7">ATP-dependent RNA helicase</fullName>
        <ecNumber evidence="7">3.6.4.13</ecNumber>
    </recommendedName>
</protein>
<evidence type="ECO:0000256" key="6">
    <source>
        <dbReference type="ARBA" id="ARBA00047984"/>
    </source>
</evidence>
<feature type="compositionally biased region" description="Acidic residues" evidence="8">
    <location>
        <begin position="697"/>
        <end position="714"/>
    </location>
</feature>
<evidence type="ECO:0000256" key="3">
    <source>
        <dbReference type="ARBA" id="ARBA00022806"/>
    </source>
</evidence>
<accession>A0A0U1MAA3</accession>
<evidence type="ECO:0000256" key="4">
    <source>
        <dbReference type="ARBA" id="ARBA00022840"/>
    </source>
</evidence>
<feature type="compositionally biased region" description="Basic and acidic residues" evidence="8">
    <location>
        <begin position="202"/>
        <end position="215"/>
    </location>
</feature>
<dbReference type="PROSITE" id="PS51192">
    <property type="entry name" value="HELICASE_ATP_BIND_1"/>
    <property type="match status" value="1"/>
</dbReference>
<dbReference type="InterPro" id="IPR014001">
    <property type="entry name" value="Helicase_ATP-bd"/>
</dbReference>
<evidence type="ECO:0000313" key="12">
    <source>
        <dbReference type="Proteomes" id="UP000054383"/>
    </source>
</evidence>
<keyword evidence="2 7" id="KW-0378">Hydrolase</keyword>
<keyword evidence="5 7" id="KW-0694">RNA-binding</keyword>
<dbReference type="GO" id="GO:0005524">
    <property type="term" value="F:ATP binding"/>
    <property type="evidence" value="ECO:0007669"/>
    <property type="project" value="UniProtKB-UniRule"/>
</dbReference>
<dbReference type="PANTHER" id="PTHR24031">
    <property type="entry name" value="RNA HELICASE"/>
    <property type="match status" value="1"/>
</dbReference>
<evidence type="ECO:0000256" key="5">
    <source>
        <dbReference type="ARBA" id="ARBA00022884"/>
    </source>
</evidence>
<keyword evidence="12" id="KW-1185">Reference proteome</keyword>